<dbReference type="OrthoDB" id="5365332at2"/>
<dbReference type="Proteomes" id="UP000323856">
    <property type="component" value="Unassembled WGS sequence"/>
</dbReference>
<accession>A0A5B0EFY9</accession>
<dbReference type="Pfam" id="PF12760">
    <property type="entry name" value="Zn_ribbon_IS1595"/>
    <property type="match status" value="1"/>
</dbReference>
<dbReference type="PANTHER" id="PTHR47163:SF2">
    <property type="entry name" value="SI:DKEY-17M8.2"/>
    <property type="match status" value="1"/>
</dbReference>
<dbReference type="PANTHER" id="PTHR47163">
    <property type="entry name" value="DDE_TNP_IS1595 DOMAIN-CONTAINING PROTEIN"/>
    <property type="match status" value="1"/>
</dbReference>
<feature type="region of interest" description="Disordered" evidence="1">
    <location>
        <begin position="310"/>
        <end position="345"/>
    </location>
</feature>
<evidence type="ECO:0000313" key="4">
    <source>
        <dbReference type="Proteomes" id="UP000323856"/>
    </source>
</evidence>
<dbReference type="InterPro" id="IPR024445">
    <property type="entry name" value="Tnp_ISXO2-like"/>
</dbReference>
<dbReference type="InterPro" id="IPR053164">
    <property type="entry name" value="IS1016-like_transposase"/>
</dbReference>
<evidence type="ECO:0000256" key="1">
    <source>
        <dbReference type="SAM" id="MobiDB-lite"/>
    </source>
</evidence>
<gene>
    <name evidence="3" type="ORF">FQ154_08295</name>
</gene>
<sequence>MPIAGQDYPADLAQMRAWFPDDEACLDYLDWLRWPQGFQCPSCESRSAIKQAGRYRCRDCRKRVSVTAGTIFDKTRTPLTVWFETVWLMTAGKQGVSAAHLHRVLPISSYQTAWTMLSKLRTAMSSAGSGRLTGRVEVDETFIGGPRPGTVGRGAAGKTLVAGAIEVNKHGWGRARLAVIADASAGSLKAFIQANIEAGSTVVSDGWSAYPAALEGYAHERLNVSASGLPAHHSLPAVHRLFASVKRLLDGTYQGSGTTEHLPEYLDEFVFRFNRRHSSSRGLVFLRLIQRAILSPPVSYQELVRVPKPKAVSPAGVRGPRAKPGSLDLGPVDRPWRATDTKVDR</sequence>
<dbReference type="EMBL" id="VOBL01000007">
    <property type="protein sequence ID" value="KAA0977302.1"/>
    <property type="molecule type" value="Genomic_DNA"/>
</dbReference>
<dbReference type="Pfam" id="PF12762">
    <property type="entry name" value="DDE_Tnp_IS1595"/>
    <property type="match status" value="1"/>
</dbReference>
<comment type="caution">
    <text evidence="3">The sequence shown here is derived from an EMBL/GenBank/DDBJ whole genome shotgun (WGS) entry which is preliminary data.</text>
</comment>
<dbReference type="AlphaFoldDB" id="A0A5B0EFY9"/>
<reference evidence="3 4" key="1">
    <citation type="submission" date="2019-07" db="EMBL/GenBank/DDBJ databases">
        <title>Analysis of the biochemical properties, biological activity and biotechnological potential of siderophores and biosurfactants produced by Antarctic psychrotolerant bacteria.</title>
        <authorList>
            <person name="Styczynski M."/>
            <person name="Krucon T."/>
            <person name="Decewicz P."/>
            <person name="Dziewit L."/>
        </authorList>
    </citation>
    <scope>NUCLEOTIDE SEQUENCE [LARGE SCALE GENOMIC DNA]</scope>
    <source>
        <strain evidence="3 4">ANT_H27</strain>
    </source>
</reference>
<proteinExistence type="predicted"/>
<evidence type="ECO:0000313" key="3">
    <source>
        <dbReference type="EMBL" id="KAA0977302.1"/>
    </source>
</evidence>
<name>A0A5B0EFY9_9MICC</name>
<dbReference type="SMART" id="SM01126">
    <property type="entry name" value="DDE_Tnp_IS1595"/>
    <property type="match status" value="1"/>
</dbReference>
<evidence type="ECO:0000259" key="2">
    <source>
        <dbReference type="SMART" id="SM01126"/>
    </source>
</evidence>
<protein>
    <submittedName>
        <fullName evidence="3">IS1595 family transposase</fullName>
    </submittedName>
</protein>
<dbReference type="NCBIfam" id="NF033547">
    <property type="entry name" value="transpos_IS1595"/>
    <property type="match status" value="1"/>
</dbReference>
<organism evidence="3 4">
    <name type="scientific">Paeniglutamicibacter gangotriensis</name>
    <dbReference type="NCBI Taxonomy" id="254787"/>
    <lineage>
        <taxon>Bacteria</taxon>
        <taxon>Bacillati</taxon>
        <taxon>Actinomycetota</taxon>
        <taxon>Actinomycetes</taxon>
        <taxon>Micrococcales</taxon>
        <taxon>Micrococcaceae</taxon>
        <taxon>Paeniglutamicibacter</taxon>
    </lineage>
</organism>
<feature type="compositionally biased region" description="Basic and acidic residues" evidence="1">
    <location>
        <begin position="334"/>
        <end position="345"/>
    </location>
</feature>
<dbReference type="RefSeq" id="WP_149619350.1">
    <property type="nucleotide sequence ID" value="NZ_VOBL01000007.1"/>
</dbReference>
<feature type="domain" description="ISXO2-like transposase" evidence="2">
    <location>
        <begin position="131"/>
        <end position="274"/>
    </location>
</feature>
<dbReference type="InterPro" id="IPR024442">
    <property type="entry name" value="Transposase_Zn_ribbon"/>
</dbReference>